<dbReference type="Pfam" id="PF04205">
    <property type="entry name" value="FMN_bind"/>
    <property type="match status" value="1"/>
</dbReference>
<dbReference type="GO" id="GO:0009055">
    <property type="term" value="F:electron transfer activity"/>
    <property type="evidence" value="ECO:0007669"/>
    <property type="project" value="InterPro"/>
</dbReference>
<accession>A0LLS3</accession>
<feature type="domain" description="FMN-binding" evidence="6">
    <location>
        <begin position="163"/>
        <end position="284"/>
    </location>
</feature>
<dbReference type="InParanoid" id="A0LLS3"/>
<dbReference type="InterPro" id="IPR007329">
    <property type="entry name" value="FMN-bd"/>
</dbReference>
<dbReference type="PANTHER" id="PTHR36118">
    <property type="entry name" value="ION-TRANSLOCATING OXIDOREDUCTASE COMPLEX SUBUNIT G"/>
    <property type="match status" value="1"/>
</dbReference>
<dbReference type="RefSeq" id="WP_011699542.1">
    <property type="nucleotide sequence ID" value="NC_008554.1"/>
</dbReference>
<dbReference type="SMART" id="SM00900">
    <property type="entry name" value="FMN_bind"/>
    <property type="match status" value="1"/>
</dbReference>
<dbReference type="STRING" id="335543.Sfum_2697"/>
<dbReference type="Proteomes" id="UP000001784">
    <property type="component" value="Chromosome"/>
</dbReference>
<evidence type="ECO:0000259" key="6">
    <source>
        <dbReference type="SMART" id="SM00900"/>
    </source>
</evidence>
<dbReference type="OrthoDB" id="9787579at2"/>
<dbReference type="eggNOG" id="COG4659">
    <property type="taxonomic scope" value="Bacteria"/>
</dbReference>
<dbReference type="EMBL" id="CP000478">
    <property type="protein sequence ID" value="ABK18375.1"/>
    <property type="molecule type" value="Genomic_DNA"/>
</dbReference>
<dbReference type="GO" id="GO:0010181">
    <property type="term" value="F:FMN binding"/>
    <property type="evidence" value="ECO:0007669"/>
    <property type="project" value="InterPro"/>
</dbReference>
<evidence type="ECO:0000313" key="7">
    <source>
        <dbReference type="EMBL" id="ABK18375.1"/>
    </source>
</evidence>
<keyword evidence="2" id="KW-0597">Phosphoprotein</keyword>
<keyword evidence="5" id="KW-0249">Electron transport</keyword>
<evidence type="ECO:0000256" key="4">
    <source>
        <dbReference type="ARBA" id="ARBA00022643"/>
    </source>
</evidence>
<dbReference type="PANTHER" id="PTHR36118:SF1">
    <property type="entry name" value="ION-TRANSLOCATING OXIDOREDUCTASE COMPLEX SUBUNIT G"/>
    <property type="match status" value="1"/>
</dbReference>
<dbReference type="GO" id="GO:0005886">
    <property type="term" value="C:plasma membrane"/>
    <property type="evidence" value="ECO:0007669"/>
    <property type="project" value="InterPro"/>
</dbReference>
<reference evidence="7 8" key="1">
    <citation type="submission" date="2006-10" db="EMBL/GenBank/DDBJ databases">
        <title>Complete sequence of Syntrophobacter fumaroxidans MPOB.</title>
        <authorList>
            <consortium name="US DOE Joint Genome Institute"/>
            <person name="Copeland A."/>
            <person name="Lucas S."/>
            <person name="Lapidus A."/>
            <person name="Barry K."/>
            <person name="Detter J.C."/>
            <person name="Glavina del Rio T."/>
            <person name="Hammon N."/>
            <person name="Israni S."/>
            <person name="Pitluck S."/>
            <person name="Goltsman E.G."/>
            <person name="Martinez M."/>
            <person name="Schmutz J."/>
            <person name="Larimer F."/>
            <person name="Land M."/>
            <person name="Hauser L."/>
            <person name="Kyrpides N."/>
            <person name="Kim E."/>
            <person name="Boone D.R."/>
            <person name="Brockman F."/>
            <person name="Culley D."/>
            <person name="Ferry J."/>
            <person name="Gunsalus R."/>
            <person name="McInerney M.J."/>
            <person name="Morrison M."/>
            <person name="Plugge C."/>
            <person name="Rohlin L."/>
            <person name="Scholten J."/>
            <person name="Sieber J."/>
            <person name="Stams A.J.M."/>
            <person name="Worm P."/>
            <person name="Henstra A.M."/>
            <person name="Richardson P."/>
        </authorList>
    </citation>
    <scope>NUCLEOTIDE SEQUENCE [LARGE SCALE GENOMIC DNA]</scope>
    <source>
        <strain evidence="8">DSM 10017 / MPOB</strain>
    </source>
</reference>
<proteinExistence type="predicted"/>
<keyword evidence="3" id="KW-0285">Flavoprotein</keyword>
<gene>
    <name evidence="7" type="ordered locus">Sfum_2697</name>
</gene>
<evidence type="ECO:0000256" key="1">
    <source>
        <dbReference type="ARBA" id="ARBA00022448"/>
    </source>
</evidence>
<evidence type="ECO:0000256" key="2">
    <source>
        <dbReference type="ARBA" id="ARBA00022553"/>
    </source>
</evidence>
<keyword evidence="8" id="KW-1185">Reference proteome</keyword>
<evidence type="ECO:0000256" key="5">
    <source>
        <dbReference type="ARBA" id="ARBA00022982"/>
    </source>
</evidence>
<dbReference type="GO" id="GO:0022900">
    <property type="term" value="P:electron transport chain"/>
    <property type="evidence" value="ECO:0007669"/>
    <property type="project" value="InterPro"/>
</dbReference>
<keyword evidence="4" id="KW-0288">FMN</keyword>
<keyword evidence="1" id="KW-0813">Transport</keyword>
<evidence type="ECO:0000313" key="8">
    <source>
        <dbReference type="Proteomes" id="UP000001784"/>
    </source>
</evidence>
<dbReference type="KEGG" id="sfu:Sfum_2697"/>
<evidence type="ECO:0000256" key="3">
    <source>
        <dbReference type="ARBA" id="ARBA00022630"/>
    </source>
</evidence>
<protein>
    <submittedName>
        <fullName evidence="7">FMN-binding domain protein</fullName>
    </submittedName>
</protein>
<dbReference type="HOGENOM" id="CLU_927273_0_0_7"/>
<organism evidence="7 8">
    <name type="scientific">Syntrophobacter fumaroxidans (strain DSM 10017 / MPOB)</name>
    <dbReference type="NCBI Taxonomy" id="335543"/>
    <lineage>
        <taxon>Bacteria</taxon>
        <taxon>Pseudomonadati</taxon>
        <taxon>Thermodesulfobacteriota</taxon>
        <taxon>Syntrophobacteria</taxon>
        <taxon>Syntrophobacterales</taxon>
        <taxon>Syntrophobacteraceae</taxon>
        <taxon>Syntrophobacter</taxon>
    </lineage>
</organism>
<dbReference type="InterPro" id="IPR010209">
    <property type="entry name" value="Ion_transpt_RnfG/RsxG"/>
</dbReference>
<name>A0LLS3_SYNFM</name>
<dbReference type="AlphaFoldDB" id="A0LLS3"/>
<sequence length="304" mass="34370" precursor="true">MKEILRITIKLTITCLVAAFVMGSVFAFTYNAKKHNEHLNERQTMLGLIGYGRHNDAPSDLKLHTIYRYIIEDRGRLFLGYLVPVRKEREESHELLLVTVEGEFVKRLEAPLDPESAIEAAARDKVLKRLLEAPKTFSYSDSTIIATVGSGRSAYLLPGRFPGFKTFIKVMLALDPAFNIVGLEIMEHEEDPGLGAEITKEYFKNQFVGKPFERLKTLGVVKEPLPDEFRKALEREKWTGASISPEDVDRINKKYRDHDIYALTGATISSKSVTTGVGNMVKKFSYRVQALDRVITAQKVPVTF</sequence>